<sequence>MGRSPSTISRELRRNASTRTYDVEYRATVAQWHAERRVRRPKTAKLAANQQLREYVQERLAGQGAPAPGARTAAT</sequence>
<dbReference type="AlphaFoldDB" id="A0A544XYM3"/>
<dbReference type="EMBL" id="VIRM01000086">
    <property type="protein sequence ID" value="TQS09512.1"/>
    <property type="molecule type" value="Genomic_DNA"/>
</dbReference>
<comment type="caution">
    <text evidence="1">The sequence shown here is derived from an EMBL/GenBank/DDBJ whole genome shotgun (WGS) entry which is preliminary data.</text>
</comment>
<reference evidence="1 2" key="1">
    <citation type="submission" date="2019-07" db="EMBL/GenBank/DDBJ databases">
        <title>Microbispora hainanensis DSM 45428.</title>
        <authorList>
            <person name="Thawai C."/>
        </authorList>
    </citation>
    <scope>NUCLEOTIDE SEQUENCE [LARGE SCALE GENOMIC DNA]</scope>
    <source>
        <strain evidence="1 2">DSM 45428</strain>
    </source>
</reference>
<evidence type="ECO:0000313" key="1">
    <source>
        <dbReference type="EMBL" id="TQS09512.1"/>
    </source>
</evidence>
<dbReference type="Proteomes" id="UP000316541">
    <property type="component" value="Unassembled WGS sequence"/>
</dbReference>
<protein>
    <submittedName>
        <fullName evidence="1">Uncharacterized protein</fullName>
    </submittedName>
</protein>
<proteinExistence type="predicted"/>
<organism evidence="1 2">
    <name type="scientific">Microbispora hainanensis</name>
    <dbReference type="NCBI Taxonomy" id="568844"/>
    <lineage>
        <taxon>Bacteria</taxon>
        <taxon>Bacillati</taxon>
        <taxon>Actinomycetota</taxon>
        <taxon>Actinomycetes</taxon>
        <taxon>Streptosporangiales</taxon>
        <taxon>Streptosporangiaceae</taxon>
        <taxon>Microbispora</taxon>
    </lineage>
</organism>
<accession>A0A544XYM3</accession>
<evidence type="ECO:0000313" key="2">
    <source>
        <dbReference type="Proteomes" id="UP000316541"/>
    </source>
</evidence>
<gene>
    <name evidence="1" type="ORF">FLX08_38460</name>
</gene>
<name>A0A544XYM3_9ACTN</name>